<gene>
    <name evidence="8" type="ORF">XNOV1_A017595</name>
</gene>
<feature type="compositionally biased region" description="Low complexity" evidence="7">
    <location>
        <begin position="194"/>
        <end position="207"/>
    </location>
</feature>
<feature type="region of interest" description="Disordered" evidence="7">
    <location>
        <begin position="189"/>
        <end position="232"/>
    </location>
</feature>
<evidence type="ECO:0000256" key="1">
    <source>
        <dbReference type="ARBA" id="ARBA00004123"/>
    </source>
</evidence>
<feature type="compositionally biased region" description="Basic residues" evidence="7">
    <location>
        <begin position="99"/>
        <end position="117"/>
    </location>
</feature>
<feature type="compositionally biased region" description="Low complexity" evidence="7">
    <location>
        <begin position="50"/>
        <end position="64"/>
    </location>
</feature>
<evidence type="ECO:0000256" key="3">
    <source>
        <dbReference type="ARBA" id="ARBA00018147"/>
    </source>
</evidence>
<evidence type="ECO:0000256" key="7">
    <source>
        <dbReference type="SAM" id="MobiDB-lite"/>
    </source>
</evidence>
<feature type="compositionally biased region" description="Low complexity" evidence="7">
    <location>
        <begin position="135"/>
        <end position="144"/>
    </location>
</feature>
<organism evidence="8 9">
    <name type="scientific">Xyrichtys novacula</name>
    <name type="common">Pearly razorfish</name>
    <name type="synonym">Hemipteronotus novacula</name>
    <dbReference type="NCBI Taxonomy" id="13765"/>
    <lineage>
        <taxon>Eukaryota</taxon>
        <taxon>Metazoa</taxon>
        <taxon>Chordata</taxon>
        <taxon>Craniata</taxon>
        <taxon>Vertebrata</taxon>
        <taxon>Euteleostomi</taxon>
        <taxon>Actinopterygii</taxon>
        <taxon>Neopterygii</taxon>
        <taxon>Teleostei</taxon>
        <taxon>Neoteleostei</taxon>
        <taxon>Acanthomorphata</taxon>
        <taxon>Eupercaria</taxon>
        <taxon>Labriformes</taxon>
        <taxon>Labridae</taxon>
        <taxon>Xyrichtys</taxon>
    </lineage>
</organism>
<keyword evidence="9" id="KW-1185">Reference proteome</keyword>
<evidence type="ECO:0000256" key="2">
    <source>
        <dbReference type="ARBA" id="ARBA00009534"/>
    </source>
</evidence>
<feature type="compositionally biased region" description="Low complexity" evidence="7">
    <location>
        <begin position="89"/>
        <end position="98"/>
    </location>
</feature>
<dbReference type="PANTHER" id="PTHR47622:SF1">
    <property type="entry name" value="ARGININE_SERINE-RICH PROTEIN 1"/>
    <property type="match status" value="1"/>
</dbReference>
<evidence type="ECO:0000256" key="4">
    <source>
        <dbReference type="ARBA" id="ARBA00022553"/>
    </source>
</evidence>
<comment type="function">
    <text evidence="6">Probably acts as a spliceosomal factor that contributes to spliceosome assembly and regulates the isoform switching of proteins such as PARP6.</text>
</comment>
<protein>
    <recommendedName>
        <fullName evidence="3">Arginine/serine-rich protein 1</fullName>
    </recommendedName>
</protein>
<feature type="compositionally biased region" description="Basic residues" evidence="7">
    <location>
        <begin position="125"/>
        <end position="134"/>
    </location>
</feature>
<comment type="similarity">
    <text evidence="2">Belongs to the RSRP family.</text>
</comment>
<keyword evidence="4" id="KW-0597">Phosphoprotein</keyword>
<name>A0AAV1GMA0_XYRNO</name>
<dbReference type="InterPro" id="IPR029656">
    <property type="entry name" value="RSRP1"/>
</dbReference>
<evidence type="ECO:0000313" key="8">
    <source>
        <dbReference type="EMBL" id="CAJ1073936.1"/>
    </source>
</evidence>
<dbReference type="AlphaFoldDB" id="A0AAV1GMA0"/>
<keyword evidence="5" id="KW-0539">Nucleus</keyword>
<evidence type="ECO:0000256" key="5">
    <source>
        <dbReference type="ARBA" id="ARBA00023242"/>
    </source>
</evidence>
<accession>A0AAV1GMA0</accession>
<dbReference type="PANTHER" id="PTHR47622">
    <property type="entry name" value="ARGININE/SERINE-RICH PROTEIN 1"/>
    <property type="match status" value="1"/>
</dbReference>
<dbReference type="GO" id="GO:0005634">
    <property type="term" value="C:nucleus"/>
    <property type="evidence" value="ECO:0007669"/>
    <property type="project" value="UniProtKB-SubCell"/>
</dbReference>
<dbReference type="Proteomes" id="UP001178508">
    <property type="component" value="Chromosome 15"/>
</dbReference>
<evidence type="ECO:0000313" key="9">
    <source>
        <dbReference type="Proteomes" id="UP001178508"/>
    </source>
</evidence>
<feature type="compositionally biased region" description="Basic residues" evidence="7">
    <location>
        <begin position="65"/>
        <end position="81"/>
    </location>
</feature>
<proteinExistence type="inferred from homology"/>
<reference evidence="8" key="1">
    <citation type="submission" date="2023-08" db="EMBL/GenBank/DDBJ databases">
        <authorList>
            <person name="Alioto T."/>
            <person name="Alioto T."/>
            <person name="Gomez Garrido J."/>
        </authorList>
    </citation>
    <scope>NUCLEOTIDE SEQUENCE</scope>
</reference>
<dbReference type="Pfam" id="PF17069">
    <property type="entry name" value="RSRP"/>
    <property type="match status" value="1"/>
</dbReference>
<sequence>MAHTRRTSGVDVVFDKNSLATFHSRSSSNSSCESDRSSDSLGQRRRRARSSSFSSSSSTSSRTSSRSRSRSHPRCHRRSSRCRCDSSRRSGLGRYSRSPPRRQRAHSRSHSRSAHVRPNRDHSKSSRRWNRSRYSRPASGFSRTYRSRSRSPARSVSLSLDDKKELLEAAKVNAMKILGVENLELPESVQPTLSEQSGSEQESPEPGTRVPQLHTESFSQNNDEEPDFVPSPRLSLRGKISFSINNSVVKPTAIAPSTSKVTHRADSYESRKPYGHWVPVKLSRKKNARRY</sequence>
<evidence type="ECO:0000256" key="6">
    <source>
        <dbReference type="ARBA" id="ARBA00034666"/>
    </source>
</evidence>
<dbReference type="EMBL" id="OY660878">
    <property type="protein sequence ID" value="CAJ1073936.1"/>
    <property type="molecule type" value="Genomic_DNA"/>
</dbReference>
<feature type="region of interest" description="Disordered" evidence="7">
    <location>
        <begin position="1"/>
        <end position="158"/>
    </location>
</feature>
<comment type="subcellular location">
    <subcellularLocation>
        <location evidence="1">Nucleus</location>
    </subcellularLocation>
</comment>